<name>M5EB38_9FIRM</name>
<feature type="domain" description="Methyltransferase type 11" evidence="1">
    <location>
        <begin position="41"/>
        <end position="117"/>
    </location>
</feature>
<accession>M5EB38</accession>
<dbReference type="InterPro" id="IPR013216">
    <property type="entry name" value="Methyltransf_11"/>
</dbReference>
<dbReference type="InterPro" id="IPR029063">
    <property type="entry name" value="SAM-dependent_MTases_sf"/>
</dbReference>
<dbReference type="OrthoDB" id="9772751at2"/>
<dbReference type="AlphaFoldDB" id="M5EB38"/>
<dbReference type="STRING" id="1293054.HSACCH_00301"/>
<dbReference type="EMBL" id="CAUI01000005">
    <property type="protein sequence ID" value="CCU77962.1"/>
    <property type="molecule type" value="Genomic_DNA"/>
</dbReference>
<dbReference type="RefSeq" id="WP_005487322.1">
    <property type="nucleotide sequence ID" value="NZ_CAUI01000005.1"/>
</dbReference>
<evidence type="ECO:0000313" key="2">
    <source>
        <dbReference type="EMBL" id="CCU77962.1"/>
    </source>
</evidence>
<dbReference type="Proteomes" id="UP000012063">
    <property type="component" value="Unassembled WGS sequence"/>
</dbReference>
<dbReference type="eggNOG" id="COG2226">
    <property type="taxonomic scope" value="Bacteria"/>
</dbReference>
<reference evidence="3" key="1">
    <citation type="journal article" date="2013" name="Genome Announc.">
        <title>Genome Sequence of Halanaerobium saccharolyticum subsp. saccharolyticum Strain DSM 6643T, a Halophilic Hydrogen-Producing Bacterium.</title>
        <authorList>
            <person name="Kivisto A."/>
            <person name="Larjo A."/>
            <person name="Ciranna A."/>
            <person name="Santala V."/>
            <person name="Roos C."/>
            <person name="Karp M."/>
        </authorList>
    </citation>
    <scope>NUCLEOTIDE SEQUENCE [LARGE SCALE GENOMIC DNA]</scope>
    <source>
        <strain evidence="3">DSM 6643</strain>
    </source>
</reference>
<comment type="caution">
    <text evidence="2">The sequence shown here is derived from an EMBL/GenBank/DDBJ whole genome shotgun (WGS) entry which is preliminary data.</text>
</comment>
<dbReference type="Pfam" id="PF08241">
    <property type="entry name" value="Methyltransf_11"/>
    <property type="match status" value="1"/>
</dbReference>
<dbReference type="Gene3D" id="3.40.50.150">
    <property type="entry name" value="Vaccinia Virus protein VP39"/>
    <property type="match status" value="1"/>
</dbReference>
<dbReference type="GO" id="GO:0008757">
    <property type="term" value="F:S-adenosylmethionine-dependent methyltransferase activity"/>
    <property type="evidence" value="ECO:0007669"/>
    <property type="project" value="InterPro"/>
</dbReference>
<evidence type="ECO:0000259" key="1">
    <source>
        <dbReference type="Pfam" id="PF08241"/>
    </source>
</evidence>
<gene>
    <name evidence="2" type="ORF">HSACCH_00301</name>
</gene>
<proteinExistence type="predicted"/>
<organism evidence="2 3">
    <name type="scientific">Halanaerobium saccharolyticum subsp. saccharolyticum DSM 6643</name>
    <dbReference type="NCBI Taxonomy" id="1293054"/>
    <lineage>
        <taxon>Bacteria</taxon>
        <taxon>Bacillati</taxon>
        <taxon>Bacillota</taxon>
        <taxon>Clostridia</taxon>
        <taxon>Halanaerobiales</taxon>
        <taxon>Halanaerobiaceae</taxon>
        <taxon>Halanaerobium</taxon>
    </lineage>
</organism>
<dbReference type="SUPFAM" id="SSF53335">
    <property type="entry name" value="S-adenosyl-L-methionine-dependent methyltransferases"/>
    <property type="match status" value="1"/>
</dbReference>
<dbReference type="InParanoid" id="M5EB38"/>
<sequence>MKFIRKNKLIRNFIFNNFSKSWAREKYNRIENFLNKDDLLLDLGAGKCALSWKLKQEGYNTTPVDVQDLSFCSEIEPIIYNGKKLPFADNSFDKVLLLTVLHHIPKPELVIKEALRVADELIIIEDIYSNPLQKYLTFFTDSLFNFEFIGHPHSNKTEEEWQKIFDNLDLKIKNKQKDKVLIFFEQITYYLKKEIT</sequence>
<evidence type="ECO:0000313" key="3">
    <source>
        <dbReference type="Proteomes" id="UP000012063"/>
    </source>
</evidence>
<protein>
    <recommendedName>
        <fullName evidence="1">Methyltransferase type 11 domain-containing protein</fullName>
    </recommendedName>
</protein>
<keyword evidence="3" id="KW-1185">Reference proteome</keyword>